<gene>
    <name evidence="1" type="ORF">MM415B02597_0001</name>
</gene>
<evidence type="ECO:0000313" key="1">
    <source>
        <dbReference type="EMBL" id="QJA89160.1"/>
    </source>
</evidence>
<sequence length="82" mass="9006">MTKWPDDMRVINCASCGKMAASMSEYRRAKENDLPHICGHIKGRPWCNICIQTGPPAGAGNTDPAAVSDMNYHGGRFHSGEW</sequence>
<accession>A0A6M3L3V7</accession>
<name>A0A6M3L3V7_9ZZZZ</name>
<reference evidence="1" key="1">
    <citation type="submission" date="2020-03" db="EMBL/GenBank/DDBJ databases">
        <title>The deep terrestrial virosphere.</title>
        <authorList>
            <person name="Holmfeldt K."/>
            <person name="Nilsson E."/>
            <person name="Simone D."/>
            <person name="Lopez-Fernandez M."/>
            <person name="Wu X."/>
            <person name="de Brujin I."/>
            <person name="Lundin D."/>
            <person name="Andersson A."/>
            <person name="Bertilsson S."/>
            <person name="Dopson M."/>
        </authorList>
    </citation>
    <scope>NUCLEOTIDE SEQUENCE</scope>
    <source>
        <strain evidence="1">MM415B02597</strain>
    </source>
</reference>
<dbReference type="EMBL" id="MT142827">
    <property type="protein sequence ID" value="QJA89160.1"/>
    <property type="molecule type" value="Genomic_DNA"/>
</dbReference>
<organism evidence="1">
    <name type="scientific">viral metagenome</name>
    <dbReference type="NCBI Taxonomy" id="1070528"/>
    <lineage>
        <taxon>unclassified sequences</taxon>
        <taxon>metagenomes</taxon>
        <taxon>organismal metagenomes</taxon>
    </lineage>
</organism>
<proteinExistence type="predicted"/>
<dbReference type="AlphaFoldDB" id="A0A6M3L3V7"/>
<protein>
    <submittedName>
        <fullName evidence="1">Uncharacterized protein</fullName>
    </submittedName>
</protein>